<sequence>MNKIFAFWESNEKIPAYLELCKATWIKNIPNLEIHIINHSNLHEYIGDTYDLEKLKKISFPMQSDIISAAVLEKFGGLFMDLDCLITENIFSKFENLSEKKLIGFGYPNVGMHLAVLFSKEKGNPILREWRKTAQERLNNIPDKYDWSFFGNSILNPLLKSEKYKDYHLILDRTMSGNILESAAMLGATYANSKEFYQNFYFNKFFTMDSSEIHKLIKYGVVSLHNSWTPSEYKKIKDTTLFMQQKIPLVNLLDHILNMGERVDKDLTDSQLMENFFDSELFSCKNFFRKSYYKDKLIYDFSNEKNRIGFDIYQDNSLINLDLIIRDKDVESVIKALNLNSYNFVANKANVLRRADKLQVLKCIAEIQRNL</sequence>
<keyword evidence="2" id="KW-1185">Reference proteome</keyword>
<dbReference type="InterPro" id="IPR008441">
    <property type="entry name" value="AfumC-like_glycosyl_Trfase"/>
</dbReference>
<name>A0A6G8S8B9_9GAMM</name>
<reference evidence="1 2" key="1">
    <citation type="submission" date="2020-03" db="EMBL/GenBank/DDBJ databases">
        <authorList>
            <person name="Zhu W."/>
        </authorList>
    </citation>
    <scope>NUCLEOTIDE SEQUENCE [LARGE SCALE GENOMIC DNA]</scope>
    <source>
        <strain evidence="1 2">185</strain>
    </source>
</reference>
<proteinExistence type="predicted"/>
<accession>A0A6G8S8B9</accession>
<organism evidence="1 2">
    <name type="scientific">Acinetobacter lanii</name>
    <dbReference type="NCBI Taxonomy" id="2715163"/>
    <lineage>
        <taxon>Bacteria</taxon>
        <taxon>Pseudomonadati</taxon>
        <taxon>Pseudomonadota</taxon>
        <taxon>Gammaproteobacteria</taxon>
        <taxon>Moraxellales</taxon>
        <taxon>Moraxellaceae</taxon>
        <taxon>Acinetobacter</taxon>
    </lineage>
</organism>
<dbReference type="Pfam" id="PF05704">
    <property type="entry name" value="Caps_synth"/>
    <property type="match status" value="1"/>
</dbReference>
<gene>
    <name evidence="1" type="ORF">G8D99_14945</name>
</gene>
<dbReference type="Gene3D" id="3.90.550.20">
    <property type="match status" value="1"/>
</dbReference>
<protein>
    <recommendedName>
        <fullName evidence="3">Glycosyl transferase</fullName>
    </recommendedName>
</protein>
<dbReference type="GO" id="GO:0016757">
    <property type="term" value="F:glycosyltransferase activity"/>
    <property type="evidence" value="ECO:0007669"/>
    <property type="project" value="InterPro"/>
</dbReference>
<evidence type="ECO:0008006" key="3">
    <source>
        <dbReference type="Google" id="ProtNLM"/>
    </source>
</evidence>
<dbReference type="RefSeq" id="WP_166327243.1">
    <property type="nucleotide sequence ID" value="NZ_CP049916.1"/>
</dbReference>
<dbReference type="EMBL" id="CP049916">
    <property type="protein sequence ID" value="QIO10173.1"/>
    <property type="molecule type" value="Genomic_DNA"/>
</dbReference>
<dbReference type="Proteomes" id="UP000501939">
    <property type="component" value="Chromosome"/>
</dbReference>
<evidence type="ECO:0000313" key="1">
    <source>
        <dbReference type="EMBL" id="QIO10173.1"/>
    </source>
</evidence>
<dbReference type="SUPFAM" id="SSF53448">
    <property type="entry name" value="Nucleotide-diphospho-sugar transferases"/>
    <property type="match status" value="1"/>
</dbReference>
<dbReference type="InterPro" id="IPR029044">
    <property type="entry name" value="Nucleotide-diphossugar_trans"/>
</dbReference>
<evidence type="ECO:0000313" key="2">
    <source>
        <dbReference type="Proteomes" id="UP000501939"/>
    </source>
</evidence>
<dbReference type="KEGG" id="alj:G8D99_14945"/>
<dbReference type="AlphaFoldDB" id="A0A6G8S8B9"/>